<dbReference type="GO" id="GO:0016226">
    <property type="term" value="P:iron-sulfur cluster assembly"/>
    <property type="evidence" value="ECO:0007669"/>
    <property type="project" value="UniProtKB-UniRule"/>
</dbReference>
<dbReference type="SUPFAM" id="SSF48371">
    <property type="entry name" value="ARM repeat"/>
    <property type="match status" value="2"/>
</dbReference>
<keyword evidence="4 5" id="KW-0539">Nucleus</keyword>
<name>A0A146M2B1_LYGHE</name>
<evidence type="ECO:0000259" key="6">
    <source>
        <dbReference type="Pfam" id="PF12460"/>
    </source>
</evidence>
<dbReference type="GO" id="GO:0005819">
    <property type="term" value="C:spindle"/>
    <property type="evidence" value="ECO:0007669"/>
    <property type="project" value="UniProtKB-SubCell"/>
</dbReference>
<dbReference type="Pfam" id="PF12460">
    <property type="entry name" value="MMS19_C"/>
    <property type="match status" value="1"/>
</dbReference>
<dbReference type="Pfam" id="PF14500">
    <property type="entry name" value="MMS19_N"/>
    <property type="match status" value="1"/>
</dbReference>
<dbReference type="InterPro" id="IPR024687">
    <property type="entry name" value="MMS19_C"/>
</dbReference>
<keyword evidence="5" id="KW-0963">Cytoplasm</keyword>
<dbReference type="GO" id="GO:0097361">
    <property type="term" value="C:cytosolic [4Fe-4S] assembly targeting complex"/>
    <property type="evidence" value="ECO:0007669"/>
    <property type="project" value="UniProtKB-UniRule"/>
</dbReference>
<evidence type="ECO:0000313" key="8">
    <source>
        <dbReference type="EMBL" id="JAQ12730.1"/>
    </source>
</evidence>
<evidence type="ECO:0000259" key="7">
    <source>
        <dbReference type="Pfam" id="PF14500"/>
    </source>
</evidence>
<evidence type="ECO:0000256" key="2">
    <source>
        <dbReference type="ARBA" id="ARBA00009340"/>
    </source>
</evidence>
<accession>A0A146M2B1</accession>
<evidence type="ECO:0000256" key="1">
    <source>
        <dbReference type="ARBA" id="ARBA00004123"/>
    </source>
</evidence>
<dbReference type="PANTHER" id="PTHR12891:SF0">
    <property type="entry name" value="MMS19 NUCLEOTIDE EXCISION REPAIR PROTEIN HOMOLOG"/>
    <property type="match status" value="1"/>
</dbReference>
<dbReference type="GO" id="GO:0051604">
    <property type="term" value="P:protein maturation"/>
    <property type="evidence" value="ECO:0007669"/>
    <property type="project" value="UniProtKB-UniRule"/>
</dbReference>
<reference evidence="8" key="1">
    <citation type="journal article" date="2016" name="Gigascience">
        <title>De novo construction of an expanded transcriptome assembly for the western tarnished plant bug, Lygus hesperus.</title>
        <authorList>
            <person name="Tassone E.E."/>
            <person name="Geib S.M."/>
            <person name="Hall B."/>
            <person name="Fabrick J.A."/>
            <person name="Brent C.S."/>
            <person name="Hull J.J."/>
        </authorList>
    </citation>
    <scope>NUCLEOTIDE SEQUENCE</scope>
</reference>
<comment type="subunit">
    <text evidence="5">Component of the CIA complex.</text>
</comment>
<dbReference type="GO" id="GO:0005634">
    <property type="term" value="C:nucleus"/>
    <property type="evidence" value="ECO:0007669"/>
    <property type="project" value="UniProtKB-SubCell"/>
</dbReference>
<dbReference type="InterPro" id="IPR016024">
    <property type="entry name" value="ARM-type_fold"/>
</dbReference>
<evidence type="ECO:0000256" key="4">
    <source>
        <dbReference type="ARBA" id="ARBA00023242"/>
    </source>
</evidence>
<organism evidence="8">
    <name type="scientific">Lygus hesperus</name>
    <name type="common">Western plant bug</name>
    <dbReference type="NCBI Taxonomy" id="30085"/>
    <lineage>
        <taxon>Eukaryota</taxon>
        <taxon>Metazoa</taxon>
        <taxon>Ecdysozoa</taxon>
        <taxon>Arthropoda</taxon>
        <taxon>Hexapoda</taxon>
        <taxon>Insecta</taxon>
        <taxon>Pterygota</taxon>
        <taxon>Neoptera</taxon>
        <taxon>Paraneoptera</taxon>
        <taxon>Hemiptera</taxon>
        <taxon>Heteroptera</taxon>
        <taxon>Panheteroptera</taxon>
        <taxon>Cimicomorpha</taxon>
        <taxon>Miridae</taxon>
        <taxon>Mirini</taxon>
        <taxon>Lygus</taxon>
    </lineage>
</organism>
<gene>
    <name evidence="8" type="primary">mms19</name>
    <name evidence="8" type="ORF">g.86060</name>
</gene>
<keyword evidence="5" id="KW-0227">DNA damage</keyword>
<comment type="similarity">
    <text evidence="2 5">Belongs to the MET18/MMS19 family.</text>
</comment>
<dbReference type="InterPro" id="IPR029240">
    <property type="entry name" value="MMS19_N"/>
</dbReference>
<keyword evidence="3" id="KW-0677">Repeat</keyword>
<dbReference type="InterPro" id="IPR039920">
    <property type="entry name" value="MMS19"/>
</dbReference>
<dbReference type="InterPro" id="IPR011989">
    <property type="entry name" value="ARM-like"/>
</dbReference>
<sequence>MTNSSEFAEKIIAGEDILSLTNEAADGIMKSKLAFPDVLSSLEPFLTSLDVVQRSNGILFLANVLELLPADFLNTDEVDVVSEFFIKKLAEHFSITPHVLKGLSIIVGMENFTDSQVLNLLGNLQCNVTVQTLTQASRLNYYEILQKLLLSKETVLKSKPNDFVYAIITGMDSEGDPRNLLFLYQFIPEAYSKFPLEHLAEEAFSVLECYFPIDFTPKGDGSITRDDLARGLENCFVSSTEFGPFVFPMILEKLESSLKVAQVDSLKLLIKGFDSWNIKDINPHTSDLWKAFKLTLLQAGDSELVDLALNALTSLLRRYSSSALSAHESATLDQVLQYVTENTHRFLSDPTLTLFLPSIKVLNGVALSSRFCCEYVVKTVVPQLLALAENKRGHDAVLSALSPILSSCIYYDLWTSKETQNILSSVPSSLISLMKDSNSQNGCFLCLKEILSTLDVKMRNNLYSAVLSFLSTNDPLPEESYSTFIVTLALSHPDEVKQGVLDRISISDNESSITKKKKLRTICWCCNVPSLTKLSSDKIMNFISTPRCSSEALDCLKDFVVKEPTSEILCNLGTQCNMIQRLHQLCLSSVDSSVDHILDKSNYVSISKIIEVLMRHLTTEDQRDTCASCLLLYTLENAGEHVPPIQIVLLKGLLLPLRKDVQLNDQCQIVGVLLKTALKSKDPLCQTSSAVLLASLVNKCQDDNVLRGILSLIEKEIDGGVKSEHPAESVVTLSWIVKSLILRSHVLASVWLKMLISLLGHSTISMDAANGFKTILAESAELSSINFCSERLLFKQWVFQWIFDDQLATLFNSGDENSKKAAALAITYIVIAVPASLVVSQISKLIKVFVLCFDSKNAEVIAATLEVLSSLLSTGEKVFEEYIDTFIPRFLECSSSGSMIVRMNALDCIYYYGKFQESRLIPYKNKVIQELLRSLDDPKRLVRQKAARARSRWFLVGTTDDR</sequence>
<dbReference type="GO" id="GO:0006281">
    <property type="term" value="P:DNA repair"/>
    <property type="evidence" value="ECO:0007669"/>
    <property type="project" value="UniProtKB-UniRule"/>
</dbReference>
<evidence type="ECO:0000256" key="3">
    <source>
        <dbReference type="ARBA" id="ARBA00022737"/>
    </source>
</evidence>
<dbReference type="AlphaFoldDB" id="A0A146M2B1"/>
<keyword evidence="5" id="KW-0206">Cytoskeleton</keyword>
<proteinExistence type="inferred from homology"/>
<dbReference type="Gene3D" id="1.25.10.10">
    <property type="entry name" value="Leucine-rich Repeat Variant"/>
    <property type="match status" value="2"/>
</dbReference>
<comment type="function">
    <text evidence="5">Key component of the cytosolic iron-sulfur protein assembly (CIA) complex, a multiprotein complex that mediates the incorporation of iron-sulfur cluster into apoproteins specifically involved in DNA metabolism and genomic integrity. In the CIA complex, MMS19 acts as an adapter between early-acting CIA components and a subset of cellular target iron-sulfur proteins.</text>
</comment>
<keyword evidence="5" id="KW-0234">DNA repair</keyword>
<dbReference type="PANTHER" id="PTHR12891">
    <property type="entry name" value="DNA REPAIR/TRANSCRIPTION PROTEIN MET18/MMS19"/>
    <property type="match status" value="1"/>
</dbReference>
<protein>
    <recommendedName>
        <fullName evidence="5">MMS19 nucleotide excision repair protein</fullName>
    </recommendedName>
</protein>
<feature type="domain" description="MMS19 N-terminal" evidence="7">
    <location>
        <begin position="41"/>
        <end position="297"/>
    </location>
</feature>
<comment type="subcellular location">
    <subcellularLocation>
        <location evidence="5">Cytoplasm</location>
        <location evidence="5">Cytoskeleton</location>
        <location evidence="5">Spindle</location>
    </subcellularLocation>
    <subcellularLocation>
        <location evidence="1 5">Nucleus</location>
    </subcellularLocation>
</comment>
<dbReference type="EMBL" id="GDHC01005899">
    <property type="protein sequence ID" value="JAQ12730.1"/>
    <property type="molecule type" value="Transcribed_RNA"/>
</dbReference>
<evidence type="ECO:0000256" key="5">
    <source>
        <dbReference type="RuleBase" id="RU367072"/>
    </source>
</evidence>
<feature type="domain" description="MMS19 C-terminal" evidence="6">
    <location>
        <begin position="577"/>
        <end position="909"/>
    </location>
</feature>